<dbReference type="RefSeq" id="WP_143056118.1">
    <property type="nucleotide sequence ID" value="NZ_FOHB01000001.1"/>
</dbReference>
<sequence>MRLTTVLLAGLVAFAGAVPSTPTSGERPNGAPVPRYAFPAIKGFDGLTPTLPPTSATERQERGTVMTRAIPLPVSRSEHPVTRAGLDRAGVLVAAYRSAVAASPTSCNLPVSLLAAIGQIESGSAGGRQIGADHVVRPGIFGPLLDGGPFATIPDTDHGRIDGNSTWDRAVGPMQFIPSTWARSGVDGDGDGRADPQNVYDAAWSAAGYLCNYGRDLSVPAELRAAIYAYNQSDAYVLAVLEWMRYFDGKGLQAVSSVDFTVASGGRASQLPVPQSSATSLSPSSTTGATTSPTAARTTPAPVTTTPSTATTGTATPSSTTGTATGTTSAPTTTSSPTTSSPTTTPSTTQTPGTSTTSCPSPTTTVTVTPSPTTTTPTPTTTTTSPSPSPTTCSATATVTPTETTTTGTATTTATEGPTSP</sequence>
<accession>A0A1H9RPJ4</accession>
<evidence type="ECO:0000259" key="3">
    <source>
        <dbReference type="Pfam" id="PF13406"/>
    </source>
</evidence>
<dbReference type="OrthoDB" id="9796191at2"/>
<dbReference type="InterPro" id="IPR023346">
    <property type="entry name" value="Lysozyme-like_dom_sf"/>
</dbReference>
<reference evidence="5" key="1">
    <citation type="submission" date="2016-10" db="EMBL/GenBank/DDBJ databases">
        <authorList>
            <person name="Varghese N."/>
            <person name="Submissions S."/>
        </authorList>
    </citation>
    <scope>NUCLEOTIDE SEQUENCE [LARGE SCALE GENOMIC DNA]</scope>
    <source>
        <strain evidence="5">CGMCC 1.6963</strain>
    </source>
</reference>
<dbReference type="CDD" id="cd13399">
    <property type="entry name" value="Slt35-like"/>
    <property type="match status" value="1"/>
</dbReference>
<dbReference type="GO" id="GO:0008933">
    <property type="term" value="F:peptidoglycan lytic transglycosylase activity"/>
    <property type="evidence" value="ECO:0007669"/>
    <property type="project" value="TreeGrafter"/>
</dbReference>
<evidence type="ECO:0000256" key="1">
    <source>
        <dbReference type="SAM" id="MobiDB-lite"/>
    </source>
</evidence>
<dbReference type="InterPro" id="IPR031304">
    <property type="entry name" value="SLT_2"/>
</dbReference>
<organism evidence="4 5">
    <name type="scientific">Pedococcus cremeus</name>
    <dbReference type="NCBI Taxonomy" id="587636"/>
    <lineage>
        <taxon>Bacteria</taxon>
        <taxon>Bacillati</taxon>
        <taxon>Actinomycetota</taxon>
        <taxon>Actinomycetes</taxon>
        <taxon>Micrococcales</taxon>
        <taxon>Intrasporangiaceae</taxon>
        <taxon>Pedococcus</taxon>
    </lineage>
</organism>
<keyword evidence="5" id="KW-1185">Reference proteome</keyword>
<dbReference type="Proteomes" id="UP000199019">
    <property type="component" value="Unassembled WGS sequence"/>
</dbReference>
<keyword evidence="2" id="KW-0732">Signal</keyword>
<evidence type="ECO:0000313" key="4">
    <source>
        <dbReference type="EMBL" id="SER74710.1"/>
    </source>
</evidence>
<feature type="signal peptide" evidence="2">
    <location>
        <begin position="1"/>
        <end position="17"/>
    </location>
</feature>
<dbReference type="InterPro" id="IPR043426">
    <property type="entry name" value="MltB-like"/>
</dbReference>
<feature type="domain" description="Transglycosylase SLT" evidence="3">
    <location>
        <begin position="165"/>
        <end position="214"/>
    </location>
</feature>
<dbReference type="GO" id="GO:0009253">
    <property type="term" value="P:peptidoglycan catabolic process"/>
    <property type="evidence" value="ECO:0007669"/>
    <property type="project" value="TreeGrafter"/>
</dbReference>
<proteinExistence type="predicted"/>
<dbReference type="PANTHER" id="PTHR30163">
    <property type="entry name" value="MEMBRANE-BOUND LYTIC MUREIN TRANSGLYCOSYLASE B"/>
    <property type="match status" value="1"/>
</dbReference>
<evidence type="ECO:0000256" key="2">
    <source>
        <dbReference type="SAM" id="SignalP"/>
    </source>
</evidence>
<evidence type="ECO:0000313" key="5">
    <source>
        <dbReference type="Proteomes" id="UP000199019"/>
    </source>
</evidence>
<dbReference type="SUPFAM" id="SSF53955">
    <property type="entry name" value="Lysozyme-like"/>
    <property type="match status" value="1"/>
</dbReference>
<feature type="compositionally biased region" description="Low complexity" evidence="1">
    <location>
        <begin position="276"/>
        <end position="421"/>
    </location>
</feature>
<dbReference type="PANTHER" id="PTHR30163:SF8">
    <property type="entry name" value="LYTIC MUREIN TRANSGLYCOSYLASE"/>
    <property type="match status" value="1"/>
</dbReference>
<dbReference type="Gene3D" id="1.10.530.10">
    <property type="match status" value="1"/>
</dbReference>
<gene>
    <name evidence="4" type="ORF">SAMN05216199_1071</name>
</gene>
<feature type="region of interest" description="Disordered" evidence="1">
    <location>
        <begin position="267"/>
        <end position="421"/>
    </location>
</feature>
<name>A0A1H9RPJ4_9MICO</name>
<dbReference type="STRING" id="587636.SAMN05216199_1071"/>
<feature type="chain" id="PRO_5039452506" evidence="2">
    <location>
        <begin position="18"/>
        <end position="421"/>
    </location>
</feature>
<dbReference type="EMBL" id="FOHB01000001">
    <property type="protein sequence ID" value="SER74710.1"/>
    <property type="molecule type" value="Genomic_DNA"/>
</dbReference>
<dbReference type="AlphaFoldDB" id="A0A1H9RPJ4"/>
<protein>
    <submittedName>
        <fullName evidence="4">Membrane-bound lytic murein transglycosylase B</fullName>
    </submittedName>
</protein>
<dbReference type="Pfam" id="PF13406">
    <property type="entry name" value="SLT_2"/>
    <property type="match status" value="1"/>
</dbReference>